<evidence type="ECO:0000256" key="1">
    <source>
        <dbReference type="ARBA" id="ARBA00011900"/>
    </source>
</evidence>
<dbReference type="EC" id="2.1.1.72" evidence="1"/>
<dbReference type="AlphaFoldDB" id="A0AAW5LZT3"/>
<keyword evidence="4" id="KW-0949">S-adenosyl-L-methionine</keyword>
<evidence type="ECO:0000313" key="10">
    <source>
        <dbReference type="Proteomes" id="UP001206357"/>
    </source>
</evidence>
<evidence type="ECO:0000256" key="4">
    <source>
        <dbReference type="ARBA" id="ARBA00022691"/>
    </source>
</evidence>
<gene>
    <name evidence="9" type="ORF">NSA17_08690</name>
</gene>
<dbReference type="InterPro" id="IPR002052">
    <property type="entry name" value="DNA_methylase_N6_adenine_CS"/>
</dbReference>
<organism evidence="9 10">
    <name type="scientific">Lactobacillus johnsonii</name>
    <dbReference type="NCBI Taxonomy" id="33959"/>
    <lineage>
        <taxon>Bacteria</taxon>
        <taxon>Bacillati</taxon>
        <taxon>Bacillota</taxon>
        <taxon>Bacilli</taxon>
        <taxon>Lactobacillales</taxon>
        <taxon>Lactobacillaceae</taxon>
        <taxon>Lactobacillus</taxon>
    </lineage>
</organism>
<dbReference type="GO" id="GO:0003677">
    <property type="term" value="F:DNA binding"/>
    <property type="evidence" value="ECO:0007669"/>
    <property type="project" value="InterPro"/>
</dbReference>
<dbReference type="InterPro" id="IPR003356">
    <property type="entry name" value="DNA_methylase_A-5"/>
</dbReference>
<evidence type="ECO:0000256" key="6">
    <source>
        <dbReference type="ARBA" id="ARBA00047942"/>
    </source>
</evidence>
<proteinExistence type="predicted"/>
<dbReference type="Pfam" id="PF02384">
    <property type="entry name" value="N6_Mtase"/>
    <property type="match status" value="1"/>
</dbReference>
<dbReference type="Gene3D" id="3.40.50.150">
    <property type="entry name" value="Vaccinia Virus protein VP39"/>
    <property type="match status" value="1"/>
</dbReference>
<dbReference type="InterPro" id="IPR051537">
    <property type="entry name" value="DNA_Adenine_Mtase"/>
</dbReference>
<keyword evidence="2" id="KW-0489">Methyltransferase</keyword>
<dbReference type="RefSeq" id="WP_146283257.1">
    <property type="nucleotide sequence ID" value="NZ_CAJSYY010000014.1"/>
</dbReference>
<dbReference type="Proteomes" id="UP001206357">
    <property type="component" value="Unassembled WGS sequence"/>
</dbReference>
<name>A0AAW5LZT3_LACJH</name>
<dbReference type="PANTHER" id="PTHR42933">
    <property type="entry name" value="SLR6095 PROTEIN"/>
    <property type="match status" value="1"/>
</dbReference>
<dbReference type="InterPro" id="IPR029063">
    <property type="entry name" value="SAM-dependent_MTases_sf"/>
</dbReference>
<evidence type="ECO:0000256" key="5">
    <source>
        <dbReference type="ARBA" id="ARBA00022747"/>
    </source>
</evidence>
<feature type="domain" description="DNA methylase adenine-specific" evidence="8">
    <location>
        <begin position="178"/>
        <end position="486"/>
    </location>
</feature>
<evidence type="ECO:0000256" key="3">
    <source>
        <dbReference type="ARBA" id="ARBA00022679"/>
    </source>
</evidence>
<keyword evidence="3" id="KW-0808">Transferase</keyword>
<dbReference type="GO" id="GO:0032259">
    <property type="term" value="P:methylation"/>
    <property type="evidence" value="ECO:0007669"/>
    <property type="project" value="UniProtKB-KW"/>
</dbReference>
<keyword evidence="7" id="KW-0175">Coiled coil</keyword>
<evidence type="ECO:0000259" key="8">
    <source>
        <dbReference type="Pfam" id="PF02384"/>
    </source>
</evidence>
<dbReference type="GO" id="GO:0009307">
    <property type="term" value="P:DNA restriction-modification system"/>
    <property type="evidence" value="ECO:0007669"/>
    <property type="project" value="UniProtKB-KW"/>
</dbReference>
<evidence type="ECO:0000256" key="2">
    <source>
        <dbReference type="ARBA" id="ARBA00022603"/>
    </source>
</evidence>
<comment type="caution">
    <text evidence="9">The sequence shown here is derived from an EMBL/GenBank/DDBJ whole genome shotgun (WGS) entry which is preliminary data.</text>
</comment>
<accession>A0AAW5LZT3</accession>
<dbReference type="GO" id="GO:0009007">
    <property type="term" value="F:site-specific DNA-methyltransferase (adenine-specific) activity"/>
    <property type="evidence" value="ECO:0007669"/>
    <property type="project" value="UniProtKB-EC"/>
</dbReference>
<protein>
    <recommendedName>
        <fullName evidence="1">site-specific DNA-methyltransferase (adenine-specific)</fullName>
        <ecNumber evidence="1">2.1.1.72</ecNumber>
    </recommendedName>
</protein>
<reference evidence="9" key="1">
    <citation type="submission" date="2022-07" db="EMBL/GenBank/DDBJ databases">
        <title>Enhanced cultured diversity of the mouse gut microbiota enables custom-made synthetic communities.</title>
        <authorList>
            <person name="Afrizal A."/>
        </authorList>
    </citation>
    <scope>NUCLEOTIDE SEQUENCE</scope>
    <source>
        <strain evidence="9">DSM 100219</strain>
    </source>
</reference>
<dbReference type="PANTHER" id="PTHR42933:SF1">
    <property type="entry name" value="SITE-SPECIFIC DNA-METHYLTRANSFERASE (ADENINE-SPECIFIC)"/>
    <property type="match status" value="1"/>
</dbReference>
<dbReference type="PRINTS" id="PR00507">
    <property type="entry name" value="N12N6MTFRASE"/>
</dbReference>
<comment type="catalytic activity">
    <reaction evidence="6">
        <text>a 2'-deoxyadenosine in DNA + S-adenosyl-L-methionine = an N(6)-methyl-2'-deoxyadenosine in DNA + S-adenosyl-L-homocysteine + H(+)</text>
        <dbReference type="Rhea" id="RHEA:15197"/>
        <dbReference type="Rhea" id="RHEA-COMP:12418"/>
        <dbReference type="Rhea" id="RHEA-COMP:12419"/>
        <dbReference type="ChEBI" id="CHEBI:15378"/>
        <dbReference type="ChEBI" id="CHEBI:57856"/>
        <dbReference type="ChEBI" id="CHEBI:59789"/>
        <dbReference type="ChEBI" id="CHEBI:90615"/>
        <dbReference type="ChEBI" id="CHEBI:90616"/>
        <dbReference type="EC" id="2.1.1.72"/>
    </reaction>
</comment>
<evidence type="ECO:0000313" key="9">
    <source>
        <dbReference type="EMBL" id="MCR1915503.1"/>
    </source>
</evidence>
<sequence>MENTNYVETVENLVDSIKGILTSAGLGGEAGEYKLVTQSFLYKFLNDKFLYEAKKADSQNDYQHLMDLSDDDYEMLQWSLGENSAQIQRKDLIETLYNQQNVDNFSEVFDTTLNDIALDNNDLFSVETAGNTQVRLFDAHLIADNVQDGSQRNHVARELIKLLASTKFDRSIFDEGFDFFSTIFEYMIQDYNKNGGGNYAEYYTPRTIAKIIADILVGKESPENVKVYDPAAGSGTLLMNIANKIGVDKCTVYSQDISQKSSNLLRLNLILNNLSHSIHNIVQGNTILNNKHPEKMDYIVSNPPFKLDFSDWRDQVESVPNSNELYFAGIPKIPNKKKSAMAIYELFIQLIINSLNDKGKAAVVVPTGFLTAGSIDKKIRKYLVDNKMIDTVVSMPANVFANTGTNVSVIFFNKNKQGDQVQLIDASKLGAKVKENGLQKTTLYKDDIRKIVDSAVERKDVEDFSIVVSLSEIKKKNYSFSAGQYFPIKIEYVELTKDEFEEKMQEYQEKLSELFNQNNLLEESIKKQLGNLNYEQNKMD</sequence>
<evidence type="ECO:0000256" key="7">
    <source>
        <dbReference type="SAM" id="Coils"/>
    </source>
</evidence>
<dbReference type="EMBL" id="JANKAU010000011">
    <property type="protein sequence ID" value="MCR1915503.1"/>
    <property type="molecule type" value="Genomic_DNA"/>
</dbReference>
<feature type="coiled-coil region" evidence="7">
    <location>
        <begin position="490"/>
        <end position="524"/>
    </location>
</feature>
<keyword evidence="5" id="KW-0680">Restriction system</keyword>
<dbReference type="PROSITE" id="PS00092">
    <property type="entry name" value="N6_MTASE"/>
    <property type="match status" value="1"/>
</dbReference>
<dbReference type="GO" id="GO:0008170">
    <property type="term" value="F:N-methyltransferase activity"/>
    <property type="evidence" value="ECO:0007669"/>
    <property type="project" value="InterPro"/>
</dbReference>
<dbReference type="SUPFAM" id="SSF53335">
    <property type="entry name" value="S-adenosyl-L-methionine-dependent methyltransferases"/>
    <property type="match status" value="1"/>
</dbReference>